<evidence type="ECO:0000313" key="1">
    <source>
        <dbReference type="EMBL" id="EHN12640.1"/>
    </source>
</evidence>
<proteinExistence type="predicted"/>
<evidence type="ECO:0000313" key="2">
    <source>
        <dbReference type="Proteomes" id="UP000005143"/>
    </source>
</evidence>
<dbReference type="PATRIC" id="fig|1097667.3.peg.459"/>
<dbReference type="EMBL" id="AGUD01000015">
    <property type="protein sequence ID" value="EHN12640.1"/>
    <property type="molecule type" value="Genomic_DNA"/>
</dbReference>
<dbReference type="Proteomes" id="UP000005143">
    <property type="component" value="Unassembled WGS sequence"/>
</dbReference>
<dbReference type="AlphaFoldDB" id="H0E101"/>
<accession>H0E101</accession>
<dbReference type="Gene3D" id="3.50.30.30">
    <property type="match status" value="1"/>
</dbReference>
<organism evidence="1 2">
    <name type="scientific">Patulibacter medicamentivorans</name>
    <dbReference type="NCBI Taxonomy" id="1097667"/>
    <lineage>
        <taxon>Bacteria</taxon>
        <taxon>Bacillati</taxon>
        <taxon>Actinomycetota</taxon>
        <taxon>Thermoleophilia</taxon>
        <taxon>Solirubrobacterales</taxon>
        <taxon>Patulibacteraceae</taxon>
        <taxon>Patulibacter</taxon>
    </lineage>
</organism>
<dbReference type="SUPFAM" id="SSF53187">
    <property type="entry name" value="Zn-dependent exopeptidases"/>
    <property type="match status" value="1"/>
</dbReference>
<reference evidence="1 2" key="1">
    <citation type="journal article" date="2013" name="Biodegradation">
        <title>Quantitative proteomic analysis of ibuprofen-degrading Patulibacter sp. strain I11.</title>
        <authorList>
            <person name="Almeida B."/>
            <person name="Kjeldal H."/>
            <person name="Lolas I."/>
            <person name="Knudsen A.D."/>
            <person name="Carvalho G."/>
            <person name="Nielsen K.L."/>
            <person name="Barreto Crespo M.T."/>
            <person name="Stensballe A."/>
            <person name="Nielsen J.L."/>
        </authorList>
    </citation>
    <scope>NUCLEOTIDE SEQUENCE [LARGE SCALE GENOMIC DNA]</scope>
    <source>
        <strain evidence="1 2">I11</strain>
    </source>
</reference>
<sequence>MLGHAAAGASGLALAGALGSRGARAAGSAARGVVPLPGPAALRADIQRMVDFGPRLTGTPAHARFVAWMERELEAAGATVIARDEHELTSWEATGRTLELLGGPSPGPVRVATQVTRSQETGPAGVTGPLVYGGALPLPSLNTLGTDLQGLLSALDRYPADLLSALAALVAQIPRMSMRGAIVVVDLPLPLPLPLPESTFLPLLNGFHWSGHTVADIALRDYKRLWIPLGTSTGVFKQAGAAGVVFVFDASYEALEGNDSPFLGPFEPLPALCVDRDTGRRLRDAAVSATPARLTLTANRRKTTSPSIVAVLPGTTDEATILNTHTDGQNFAEENGGVAMVHLARHFGSLPRSQRLRRSLVFSAVTGHMASGLPQTEGFIEDHPELVRCAAAAITMEHFGCTEWVDVVGRGYRPTGDPEMLGVWVSDTGLRAPTVASVQEHDIPHVAFVRPGLQFGIGGAFQAAGVPQIGFLAGPNYLVSITENGHMDKLDADLAARQVRWTADMVRRIDGMSLAELRTGDPLLRPRQTAGCPSFPARRPPAPAPATRFSLRLSLDRTDARTLRRTGRLRGRLRTSVPGRVRLRATIERLGGHRVRRRLAEDVVRVGRPGSRRFALRLTARGRRELATGRRFRVTLTGRTHHGGKLRRRAVRRVIGR</sequence>
<protein>
    <recommendedName>
        <fullName evidence="3">Peptidase M28 domain-containing protein</fullName>
    </recommendedName>
</protein>
<evidence type="ECO:0008006" key="3">
    <source>
        <dbReference type="Google" id="ProtNLM"/>
    </source>
</evidence>
<comment type="caution">
    <text evidence="1">The sequence shown here is derived from an EMBL/GenBank/DDBJ whole genome shotgun (WGS) entry which is preliminary data.</text>
</comment>
<name>H0E101_9ACTN</name>
<gene>
    <name evidence="1" type="ORF">PAI11_04590</name>
</gene>
<keyword evidence="2" id="KW-1185">Reference proteome</keyword>
<dbReference type="Gene3D" id="3.40.630.10">
    <property type="entry name" value="Zn peptidases"/>
    <property type="match status" value="2"/>
</dbReference>